<keyword evidence="4 6" id="KW-0808">Transferase</keyword>
<evidence type="ECO:0000313" key="8">
    <source>
        <dbReference type="Proteomes" id="UP000191931"/>
    </source>
</evidence>
<evidence type="ECO:0000256" key="3">
    <source>
        <dbReference type="ARBA" id="ARBA00022603"/>
    </source>
</evidence>
<feature type="binding site" evidence="6">
    <location>
        <position position="86"/>
    </location>
    <ligand>
        <name>S-adenosyl-L-methionine</name>
        <dbReference type="ChEBI" id="CHEBI:59789"/>
    </ligand>
</feature>
<feature type="binding site" evidence="6">
    <location>
        <begin position="148"/>
        <end position="149"/>
    </location>
    <ligand>
        <name>S-adenosyl-L-methionine</name>
        <dbReference type="ChEBI" id="CHEBI:59789"/>
    </ligand>
</feature>
<keyword evidence="1 6" id="KW-0963">Cytoplasm</keyword>
<evidence type="ECO:0000256" key="4">
    <source>
        <dbReference type="ARBA" id="ARBA00022679"/>
    </source>
</evidence>
<name>A0A1W1H5K3_9BACT</name>
<dbReference type="OrthoDB" id="9808773at2"/>
<dbReference type="Proteomes" id="UP000191931">
    <property type="component" value="Unassembled WGS sequence"/>
</dbReference>
<dbReference type="RefSeq" id="WP_080798752.1">
    <property type="nucleotide sequence ID" value="NZ_LT828540.1"/>
</dbReference>
<feature type="binding site" evidence="6">
    <location>
        <position position="91"/>
    </location>
    <ligand>
        <name>S-adenosyl-L-methionine</name>
        <dbReference type="ChEBI" id="CHEBI:59789"/>
    </ligand>
</feature>
<dbReference type="NCBIfam" id="TIGR00138">
    <property type="entry name" value="rsmG_gidB"/>
    <property type="match status" value="1"/>
</dbReference>
<comment type="subcellular location">
    <subcellularLocation>
        <location evidence="6">Cytoplasm</location>
    </subcellularLocation>
</comment>
<feature type="binding site" evidence="6">
    <location>
        <position position="167"/>
    </location>
    <ligand>
        <name>S-adenosyl-L-methionine</name>
        <dbReference type="ChEBI" id="CHEBI:59789"/>
    </ligand>
</feature>
<dbReference type="EC" id="2.1.1.-" evidence="6"/>
<evidence type="ECO:0000256" key="5">
    <source>
        <dbReference type="ARBA" id="ARBA00022691"/>
    </source>
</evidence>
<dbReference type="AlphaFoldDB" id="A0A1W1H5K3"/>
<evidence type="ECO:0000256" key="6">
    <source>
        <dbReference type="HAMAP-Rule" id="MF_00074"/>
    </source>
</evidence>
<evidence type="ECO:0000256" key="1">
    <source>
        <dbReference type="ARBA" id="ARBA00022490"/>
    </source>
</evidence>
<gene>
    <name evidence="6 7" type="primary">rsmG</name>
    <name evidence="7" type="ORF">MTBBW1_110009</name>
</gene>
<comment type="similarity">
    <text evidence="6">Belongs to the methyltransferase superfamily. RNA methyltransferase RsmG family.</text>
</comment>
<dbReference type="EMBL" id="FWEV01000013">
    <property type="protein sequence ID" value="SLM27724.1"/>
    <property type="molecule type" value="Genomic_DNA"/>
</dbReference>
<dbReference type="GO" id="GO:0070043">
    <property type="term" value="F:rRNA (guanine-N7-)-methyltransferase activity"/>
    <property type="evidence" value="ECO:0007669"/>
    <property type="project" value="UniProtKB-UniRule"/>
</dbReference>
<evidence type="ECO:0000313" key="7">
    <source>
        <dbReference type="EMBL" id="SLM27724.1"/>
    </source>
</evidence>
<evidence type="ECO:0000256" key="2">
    <source>
        <dbReference type="ARBA" id="ARBA00022552"/>
    </source>
</evidence>
<dbReference type="GO" id="GO:0005829">
    <property type="term" value="C:cytosol"/>
    <property type="evidence" value="ECO:0007669"/>
    <property type="project" value="TreeGrafter"/>
</dbReference>
<keyword evidence="8" id="KW-1185">Reference proteome</keyword>
<dbReference type="InterPro" id="IPR003682">
    <property type="entry name" value="rRNA_ssu_MeTfrase_G"/>
</dbReference>
<feature type="binding site" evidence="6">
    <location>
        <begin position="109"/>
        <end position="111"/>
    </location>
    <ligand>
        <name>S-adenosyl-L-methionine</name>
        <dbReference type="ChEBI" id="CHEBI:59789"/>
    </ligand>
</feature>
<keyword evidence="5 6" id="KW-0949">S-adenosyl-L-methionine</keyword>
<dbReference type="PANTHER" id="PTHR31760:SF0">
    <property type="entry name" value="S-ADENOSYL-L-METHIONINE-DEPENDENT METHYLTRANSFERASES SUPERFAMILY PROTEIN"/>
    <property type="match status" value="1"/>
</dbReference>
<dbReference type="Gene3D" id="3.40.50.150">
    <property type="entry name" value="Vaccinia Virus protein VP39"/>
    <property type="match status" value="1"/>
</dbReference>
<organism evidence="7 8">
    <name type="scientific">Desulfamplus magnetovallimortis</name>
    <dbReference type="NCBI Taxonomy" id="1246637"/>
    <lineage>
        <taxon>Bacteria</taxon>
        <taxon>Pseudomonadati</taxon>
        <taxon>Thermodesulfobacteriota</taxon>
        <taxon>Desulfobacteria</taxon>
        <taxon>Desulfobacterales</taxon>
        <taxon>Desulfobacteraceae</taxon>
        <taxon>Desulfamplus</taxon>
    </lineage>
</organism>
<dbReference type="STRING" id="1246637.MTBBW1_110009"/>
<dbReference type="SUPFAM" id="SSF53335">
    <property type="entry name" value="S-adenosyl-L-methionine-dependent methyltransferases"/>
    <property type="match status" value="1"/>
</dbReference>
<dbReference type="InterPro" id="IPR029063">
    <property type="entry name" value="SAM-dependent_MTases_sf"/>
</dbReference>
<keyword evidence="3 6" id="KW-0489">Methyltransferase</keyword>
<keyword evidence="2 6" id="KW-0698">rRNA processing</keyword>
<dbReference type="PANTHER" id="PTHR31760">
    <property type="entry name" value="S-ADENOSYL-L-METHIONINE-DEPENDENT METHYLTRANSFERASES SUPERFAMILY PROTEIN"/>
    <property type="match status" value="1"/>
</dbReference>
<proteinExistence type="inferred from homology"/>
<accession>A0A1W1H5K3</accession>
<dbReference type="HAMAP" id="MF_00074">
    <property type="entry name" value="16SrRNA_methyltr_G"/>
    <property type="match status" value="1"/>
</dbReference>
<protein>
    <recommendedName>
        <fullName evidence="6">Ribosomal RNA small subunit methyltransferase G</fullName>
        <ecNumber evidence="6">2.1.1.-</ecNumber>
    </recommendedName>
    <alternativeName>
        <fullName evidence="6">16S rRNA 7-methylguanosine methyltransferase</fullName>
        <shortName evidence="6">16S rRNA m7G methyltransferase</shortName>
    </alternativeName>
</protein>
<dbReference type="Pfam" id="PF02527">
    <property type="entry name" value="GidB"/>
    <property type="match status" value="1"/>
</dbReference>
<comment type="function">
    <text evidence="6">Specifically methylates the N7 position of a guanine in 16S rRNA.</text>
</comment>
<reference evidence="7 8" key="1">
    <citation type="submission" date="2017-03" db="EMBL/GenBank/DDBJ databases">
        <authorList>
            <person name="Afonso C.L."/>
            <person name="Miller P.J."/>
            <person name="Scott M.A."/>
            <person name="Spackman E."/>
            <person name="Goraichik I."/>
            <person name="Dimitrov K.M."/>
            <person name="Suarez D.L."/>
            <person name="Swayne D.E."/>
        </authorList>
    </citation>
    <scope>NUCLEOTIDE SEQUENCE [LARGE SCALE GENOMIC DNA]</scope>
    <source>
        <strain evidence="7">PRJEB14757</strain>
    </source>
</reference>
<sequence>MKLYDKSQFGTQWKKTVSNGCNSFGVELSSLQLELLACHAAELMKWNKKINITAIVDPHEIAVKHFIDSIALCKYIPWNLKLLDLGSGGGFPGLPIKIVNPSTSLTMVDASRKKVSFLKHMIRLLISKSKNATDMPALSDMTALQARGEELSGDKNCAGCFDVVVSRAFTSLVAFTEMALPFINDRGAILAMKGALSSEELALFDEHEFLNDGRKIKRDIIYYSLPFESYKRCIVKITILP</sequence>